<dbReference type="CDD" id="cd11056">
    <property type="entry name" value="CYP6-like"/>
    <property type="match status" value="1"/>
</dbReference>
<evidence type="ECO:0000256" key="8">
    <source>
        <dbReference type="ARBA" id="ARBA00022824"/>
    </source>
</evidence>
<dbReference type="InterPro" id="IPR023074">
    <property type="entry name" value="HMG_CoA_Rdtase_cat_sf"/>
</dbReference>
<keyword evidence="6 14" id="KW-0349">Heme</keyword>
<evidence type="ECO:0000256" key="1">
    <source>
        <dbReference type="ARBA" id="ARBA00001971"/>
    </source>
</evidence>
<keyword evidence="11 14" id="KW-0408">Iron</keyword>
<feature type="transmembrane region" description="Helical" evidence="16">
    <location>
        <begin position="20"/>
        <end position="39"/>
    </location>
</feature>
<dbReference type="GO" id="GO:0004497">
    <property type="term" value="F:monooxygenase activity"/>
    <property type="evidence" value="ECO:0007669"/>
    <property type="project" value="UniProtKB-KW"/>
</dbReference>
<comment type="subcellular location">
    <subcellularLocation>
        <location evidence="3">Endoplasmic reticulum membrane</location>
        <topology evidence="3">Peripheral membrane protein</topology>
    </subcellularLocation>
    <subcellularLocation>
        <location evidence="2">Microsome membrane</location>
        <topology evidence="2">Peripheral membrane protein</topology>
    </subcellularLocation>
</comment>
<evidence type="ECO:0000256" key="2">
    <source>
        <dbReference type="ARBA" id="ARBA00004174"/>
    </source>
</evidence>
<evidence type="ECO:0000256" key="11">
    <source>
        <dbReference type="ARBA" id="ARBA00023004"/>
    </source>
</evidence>
<dbReference type="Gene3D" id="1.10.630.10">
    <property type="entry name" value="Cytochrome P450"/>
    <property type="match status" value="1"/>
</dbReference>
<keyword evidence="8" id="KW-0256">Endoplasmic reticulum</keyword>
<dbReference type="InterPro" id="IPR002401">
    <property type="entry name" value="Cyt_P450_E_grp-I"/>
</dbReference>
<dbReference type="PROSITE" id="PS00086">
    <property type="entry name" value="CYTOCHROME_P450"/>
    <property type="match status" value="1"/>
</dbReference>
<reference evidence="17" key="1">
    <citation type="submission" date="2020-03" db="EMBL/GenBank/DDBJ databases">
        <title>Transcriptomic Profiling of the Digestive Tract of the Rat Flea, Xenopsylla cheopis, Following Blood Feeding and Infection with Yersinia pestis.</title>
        <authorList>
            <person name="Bland D.M."/>
            <person name="Martens C.A."/>
            <person name="Virtaneva K."/>
            <person name="Kanakabandi K."/>
            <person name="Long D."/>
            <person name="Rosenke R."/>
            <person name="Saturday G.A."/>
            <person name="Hoyt F.H."/>
            <person name="Bruno D.P."/>
            <person name="Ribeiro J.M.C."/>
            <person name="Hinnebusch J."/>
        </authorList>
    </citation>
    <scope>NUCLEOTIDE SEQUENCE</scope>
</reference>
<dbReference type="PRINTS" id="PR00463">
    <property type="entry name" value="EP450I"/>
</dbReference>
<dbReference type="InterPro" id="IPR009029">
    <property type="entry name" value="HMG_CoA_Rdtase_sub-bd_dom_sf"/>
</dbReference>
<dbReference type="PANTHER" id="PTHR24292">
    <property type="entry name" value="CYTOCHROME P450"/>
    <property type="match status" value="1"/>
</dbReference>
<keyword evidence="13 16" id="KW-0472">Membrane</keyword>
<dbReference type="Pfam" id="PF00067">
    <property type="entry name" value="p450"/>
    <property type="match status" value="1"/>
</dbReference>
<evidence type="ECO:0000256" key="10">
    <source>
        <dbReference type="ARBA" id="ARBA00023002"/>
    </source>
</evidence>
<dbReference type="GO" id="GO:0015936">
    <property type="term" value="P:coenzyme A metabolic process"/>
    <property type="evidence" value="ECO:0007669"/>
    <property type="project" value="InterPro"/>
</dbReference>
<dbReference type="InterPro" id="IPR017972">
    <property type="entry name" value="Cyt_P450_CS"/>
</dbReference>
<dbReference type="GO" id="GO:0016705">
    <property type="term" value="F:oxidoreductase activity, acting on paired donors, with incorporation or reduction of molecular oxygen"/>
    <property type="evidence" value="ECO:0007669"/>
    <property type="project" value="InterPro"/>
</dbReference>
<dbReference type="InterPro" id="IPR023076">
    <property type="entry name" value="HMG_CoA_Rdtase_CS"/>
</dbReference>
<organism evidence="17">
    <name type="scientific">Xenopsylla cheopis</name>
    <name type="common">Oriental rat flea</name>
    <name type="synonym">Pulex cheopis</name>
    <dbReference type="NCBI Taxonomy" id="163159"/>
    <lineage>
        <taxon>Eukaryota</taxon>
        <taxon>Metazoa</taxon>
        <taxon>Ecdysozoa</taxon>
        <taxon>Arthropoda</taxon>
        <taxon>Hexapoda</taxon>
        <taxon>Insecta</taxon>
        <taxon>Pterygota</taxon>
        <taxon>Neoptera</taxon>
        <taxon>Endopterygota</taxon>
        <taxon>Siphonaptera</taxon>
        <taxon>Pulicidae</taxon>
        <taxon>Xenopsyllinae</taxon>
        <taxon>Xenopsylla</taxon>
    </lineage>
</organism>
<keyword evidence="16" id="KW-1133">Transmembrane helix</keyword>
<evidence type="ECO:0000256" key="9">
    <source>
        <dbReference type="ARBA" id="ARBA00022848"/>
    </source>
</evidence>
<dbReference type="Pfam" id="PF00368">
    <property type="entry name" value="HMG-CoA_red"/>
    <property type="match status" value="1"/>
</dbReference>
<evidence type="ECO:0000256" key="16">
    <source>
        <dbReference type="SAM" id="Phobius"/>
    </source>
</evidence>
<evidence type="ECO:0000256" key="12">
    <source>
        <dbReference type="ARBA" id="ARBA00023033"/>
    </source>
</evidence>
<dbReference type="InterPro" id="IPR050476">
    <property type="entry name" value="Insect_CytP450_Detox"/>
</dbReference>
<comment type="similarity">
    <text evidence="4 15">Belongs to the cytochrome P450 family.</text>
</comment>
<dbReference type="SUPFAM" id="SSF56542">
    <property type="entry name" value="Substrate-binding domain of HMG-CoA reductase"/>
    <property type="match status" value="1"/>
</dbReference>
<feature type="binding site" description="axial binding residue" evidence="14">
    <location>
        <position position="529"/>
    </location>
    <ligand>
        <name>heme</name>
        <dbReference type="ChEBI" id="CHEBI:30413"/>
    </ligand>
    <ligandPart>
        <name>Fe</name>
        <dbReference type="ChEBI" id="CHEBI:18248"/>
    </ligandPart>
</feature>
<evidence type="ECO:0000256" key="14">
    <source>
        <dbReference type="PIRSR" id="PIRSR602401-1"/>
    </source>
</evidence>
<keyword evidence="10 15" id="KW-0560">Oxidoreductase</keyword>
<dbReference type="GO" id="GO:0020037">
    <property type="term" value="F:heme binding"/>
    <property type="evidence" value="ECO:0007669"/>
    <property type="project" value="InterPro"/>
</dbReference>
<dbReference type="SUPFAM" id="SSF48264">
    <property type="entry name" value="Cytochrome P450"/>
    <property type="match status" value="1"/>
</dbReference>
<dbReference type="GO" id="GO:0005506">
    <property type="term" value="F:iron ion binding"/>
    <property type="evidence" value="ECO:0007669"/>
    <property type="project" value="InterPro"/>
</dbReference>
<keyword evidence="16" id="KW-0812">Transmembrane</keyword>
<evidence type="ECO:0000256" key="6">
    <source>
        <dbReference type="ARBA" id="ARBA00022617"/>
    </source>
</evidence>
<name>A0A6M2DQG5_XENCH</name>
<evidence type="ECO:0000256" key="5">
    <source>
        <dbReference type="ARBA" id="ARBA00012999"/>
    </source>
</evidence>
<dbReference type="InterPro" id="IPR036396">
    <property type="entry name" value="Cyt_P450_sf"/>
</dbReference>
<evidence type="ECO:0000256" key="3">
    <source>
        <dbReference type="ARBA" id="ARBA00004406"/>
    </source>
</evidence>
<evidence type="ECO:0000256" key="15">
    <source>
        <dbReference type="RuleBase" id="RU000461"/>
    </source>
</evidence>
<sequence length="588" mass="67344">MLGVKGAHPTQPAENAKSLARIICATVMAGELSLLAALVNSDLVRSHMRHNRQKMVLELSVALTWLVYSSVVVILLYFLGARNHDYFAKRGIPFTKPLPWVGNMAPFVFKQQSLLDMFVGMYNKFPNSKICGIFEFRNPVVLIRDPEIIKQVGVKDFDHFLDHRVKIDEVIEPMFGRNLFSLRGQKWRDMRATLSPAFTGSKMRSMFGLVTECAENLVNHLETLNEQERTLELKDLYTRFTNDVIASSAFGLKVDSLKEKNNDFYLMSKEISTFGAVRSFKFFGYTSFPKIMKFFKVQMFSSEIQQFYRGLVQDTMKMRDKNNITRPDMIQLLMQVRQGTLKQEDTPDTKDAGFATVTESSVGKVTNNRIWEDDDLAAQAVLFLVAGFDTSSTLMCFTCYELALNIDVQRKLQKEIDEVRSENKKITYDIIQKMKYLDMVVSEGLRYWTPAGFMDRICVKPYTLIDPDTNARIELKPGDGVWFGAAGIHRDPIYYSNPEKFDPERFSDENKHNIKPFTYLPFGVGPRSCIGSRFALMEAKALLFFILAKFTIEPSERTPIPMKLSAQSANVTAEKGFWMYFRPRNSTS</sequence>
<dbReference type="EC" id="1.1.1.34" evidence="5"/>
<comment type="cofactor">
    <cofactor evidence="1 14">
        <name>heme</name>
        <dbReference type="ChEBI" id="CHEBI:30413"/>
    </cofactor>
</comment>
<dbReference type="PROSITE" id="PS50065">
    <property type="entry name" value="HMG_COA_REDUCTASE_4"/>
    <property type="match status" value="1"/>
</dbReference>
<keyword evidence="9" id="KW-0492">Microsome</keyword>
<evidence type="ECO:0000256" key="13">
    <source>
        <dbReference type="ARBA" id="ARBA00023136"/>
    </source>
</evidence>
<dbReference type="InterPro" id="IPR001128">
    <property type="entry name" value="Cyt_P450"/>
</dbReference>
<dbReference type="GO" id="GO:0004420">
    <property type="term" value="F:hydroxymethylglutaryl-CoA reductase (NADPH) activity"/>
    <property type="evidence" value="ECO:0007669"/>
    <property type="project" value="UniProtKB-EC"/>
</dbReference>
<evidence type="ECO:0000256" key="7">
    <source>
        <dbReference type="ARBA" id="ARBA00022723"/>
    </source>
</evidence>
<dbReference type="AlphaFoldDB" id="A0A6M2DQG5"/>
<dbReference type="GO" id="GO:0005789">
    <property type="term" value="C:endoplasmic reticulum membrane"/>
    <property type="evidence" value="ECO:0007669"/>
    <property type="project" value="UniProtKB-SubCell"/>
</dbReference>
<accession>A0A6M2DQG5</accession>
<protein>
    <recommendedName>
        <fullName evidence="5">hydroxymethylglutaryl-CoA reductase (NADPH)</fullName>
        <ecNumber evidence="5">1.1.1.34</ecNumber>
    </recommendedName>
</protein>
<keyword evidence="12 15" id="KW-0503">Monooxygenase</keyword>
<keyword evidence="7 14" id="KW-0479">Metal-binding</keyword>
<evidence type="ECO:0000256" key="4">
    <source>
        <dbReference type="ARBA" id="ARBA00010617"/>
    </source>
</evidence>
<proteinExistence type="inferred from homology"/>
<dbReference type="InterPro" id="IPR002202">
    <property type="entry name" value="HMG_CoA_Rdtase"/>
</dbReference>
<dbReference type="PROSITE" id="PS01192">
    <property type="entry name" value="HMG_COA_REDUCTASE_3"/>
    <property type="match status" value="1"/>
</dbReference>
<dbReference type="Gene3D" id="3.90.770.10">
    <property type="entry name" value="3-hydroxy-3-methylglutaryl-coenzyme A Reductase, Chain A, domain 2"/>
    <property type="match status" value="1"/>
</dbReference>
<dbReference type="PANTHER" id="PTHR24292:SF54">
    <property type="entry name" value="CYP9F3-RELATED"/>
    <property type="match status" value="1"/>
</dbReference>
<feature type="transmembrane region" description="Helical" evidence="16">
    <location>
        <begin position="59"/>
        <end position="80"/>
    </location>
</feature>
<evidence type="ECO:0000313" key="17">
    <source>
        <dbReference type="EMBL" id="NOV48559.1"/>
    </source>
</evidence>
<dbReference type="FunFam" id="1.10.630.10:FF:000042">
    <property type="entry name" value="Cytochrome P450"/>
    <property type="match status" value="1"/>
</dbReference>
<dbReference type="EMBL" id="GIIL01004833">
    <property type="protein sequence ID" value="NOV48559.1"/>
    <property type="molecule type" value="Transcribed_RNA"/>
</dbReference>
<dbReference type="PRINTS" id="PR00385">
    <property type="entry name" value="P450"/>
</dbReference>